<feature type="transmembrane region" description="Helical" evidence="7">
    <location>
        <begin position="154"/>
        <end position="171"/>
    </location>
</feature>
<feature type="domain" description="Major facilitator superfamily (MFS) profile" evidence="8">
    <location>
        <begin position="19"/>
        <end position="403"/>
    </location>
</feature>
<evidence type="ECO:0000256" key="7">
    <source>
        <dbReference type="SAM" id="Phobius"/>
    </source>
</evidence>
<evidence type="ECO:0000313" key="9">
    <source>
        <dbReference type="EMBL" id="MFC4137012.1"/>
    </source>
</evidence>
<keyword evidence="2" id="KW-0813">Transport</keyword>
<dbReference type="InterPro" id="IPR020846">
    <property type="entry name" value="MFS_dom"/>
</dbReference>
<dbReference type="CDD" id="cd06173">
    <property type="entry name" value="MFS_MefA_like"/>
    <property type="match status" value="1"/>
</dbReference>
<comment type="caution">
    <text evidence="9">The sequence shown here is derived from an EMBL/GenBank/DDBJ whole genome shotgun (WGS) entry which is preliminary data.</text>
</comment>
<sequence length="412" mass="43115">MTTADAVPPSYRALFAYPRYLAFWLGQVTSVVGSSVSLIALPALVLPARGATAFGLVIAAQALAGVLLLLFGGVIADRYSRSVVMAIADAVCVVGVAGFLAFAESGPLALLMGAACLVGVGGAIYQPAHRAAMPQVVPQALLQKANALESATKRLGAAGGALLGGVLIATVGARGAFVVDLATYAVSLVTLLWLRLPALRTGDVPPGVRAVLTEARDGVREVRRRPWALVIMIQGTLQVFFLFAPNYALVPIVSQQRWGPEAYGWLSASASIGMMLGSAVAGRIRTRRPGLWAMNALVPCAILPLCLALPVSLPLWCLVEMLAWGGIGVFFVLWFTALQTEFPAEVHGRVFSLESIGNFALQPIAIAVAPLLASTIGMGVFVAIAVFVMVASTYGVFLVRGVTELRSPRPVV</sequence>
<dbReference type="EMBL" id="JBHSAY010000035">
    <property type="protein sequence ID" value="MFC4137012.1"/>
    <property type="molecule type" value="Genomic_DNA"/>
</dbReference>
<dbReference type="Pfam" id="PF07690">
    <property type="entry name" value="MFS_1"/>
    <property type="match status" value="1"/>
</dbReference>
<dbReference type="PANTHER" id="PTHR43266:SF2">
    <property type="entry name" value="MAJOR FACILITATOR SUPERFAMILY (MFS) PROFILE DOMAIN-CONTAINING PROTEIN"/>
    <property type="match status" value="1"/>
</dbReference>
<proteinExistence type="predicted"/>
<feature type="transmembrane region" description="Helical" evidence="7">
    <location>
        <begin position="108"/>
        <end position="125"/>
    </location>
</feature>
<organism evidence="9 10">
    <name type="scientific">Hamadaea flava</name>
    <dbReference type="NCBI Taxonomy" id="1742688"/>
    <lineage>
        <taxon>Bacteria</taxon>
        <taxon>Bacillati</taxon>
        <taxon>Actinomycetota</taxon>
        <taxon>Actinomycetes</taxon>
        <taxon>Micromonosporales</taxon>
        <taxon>Micromonosporaceae</taxon>
        <taxon>Hamadaea</taxon>
    </lineage>
</organism>
<dbReference type="InterPro" id="IPR011701">
    <property type="entry name" value="MFS"/>
</dbReference>
<dbReference type="PANTHER" id="PTHR43266">
    <property type="entry name" value="MACROLIDE-EFFLUX PROTEIN"/>
    <property type="match status" value="1"/>
</dbReference>
<feature type="transmembrane region" description="Helical" evidence="7">
    <location>
        <begin position="262"/>
        <end position="284"/>
    </location>
</feature>
<feature type="transmembrane region" description="Helical" evidence="7">
    <location>
        <begin position="321"/>
        <end position="338"/>
    </location>
</feature>
<evidence type="ECO:0000256" key="6">
    <source>
        <dbReference type="ARBA" id="ARBA00023136"/>
    </source>
</evidence>
<feature type="transmembrane region" description="Helical" evidence="7">
    <location>
        <begin position="227"/>
        <end position="250"/>
    </location>
</feature>
<protein>
    <submittedName>
        <fullName evidence="9">MFS transporter</fullName>
    </submittedName>
</protein>
<evidence type="ECO:0000313" key="10">
    <source>
        <dbReference type="Proteomes" id="UP001595816"/>
    </source>
</evidence>
<keyword evidence="4 7" id="KW-0812">Transmembrane</keyword>
<feature type="transmembrane region" description="Helical" evidence="7">
    <location>
        <begin position="83"/>
        <end position="102"/>
    </location>
</feature>
<evidence type="ECO:0000256" key="2">
    <source>
        <dbReference type="ARBA" id="ARBA00022448"/>
    </source>
</evidence>
<feature type="transmembrane region" description="Helical" evidence="7">
    <location>
        <begin position="296"/>
        <end position="315"/>
    </location>
</feature>
<reference evidence="10" key="1">
    <citation type="journal article" date="2019" name="Int. J. Syst. Evol. Microbiol.">
        <title>The Global Catalogue of Microorganisms (GCM) 10K type strain sequencing project: providing services to taxonomists for standard genome sequencing and annotation.</title>
        <authorList>
            <consortium name="The Broad Institute Genomics Platform"/>
            <consortium name="The Broad Institute Genome Sequencing Center for Infectious Disease"/>
            <person name="Wu L."/>
            <person name="Ma J."/>
        </authorList>
    </citation>
    <scope>NUCLEOTIDE SEQUENCE [LARGE SCALE GENOMIC DNA]</scope>
    <source>
        <strain evidence="10">CGMCC 4.7289</strain>
    </source>
</reference>
<feature type="transmembrane region" description="Helical" evidence="7">
    <location>
        <begin position="51"/>
        <end position="71"/>
    </location>
</feature>
<name>A0ABV8M0X8_9ACTN</name>
<accession>A0ABV8M0X8</accession>
<dbReference type="Proteomes" id="UP001595816">
    <property type="component" value="Unassembled WGS sequence"/>
</dbReference>
<dbReference type="PROSITE" id="PS50850">
    <property type="entry name" value="MFS"/>
    <property type="match status" value="1"/>
</dbReference>
<dbReference type="Gene3D" id="1.20.1250.20">
    <property type="entry name" value="MFS general substrate transporter like domains"/>
    <property type="match status" value="1"/>
</dbReference>
<evidence type="ECO:0000256" key="1">
    <source>
        <dbReference type="ARBA" id="ARBA00004651"/>
    </source>
</evidence>
<dbReference type="InterPro" id="IPR036259">
    <property type="entry name" value="MFS_trans_sf"/>
</dbReference>
<feature type="transmembrane region" description="Helical" evidence="7">
    <location>
        <begin position="378"/>
        <end position="399"/>
    </location>
</feature>
<feature type="transmembrane region" description="Helical" evidence="7">
    <location>
        <begin position="21"/>
        <end position="45"/>
    </location>
</feature>
<dbReference type="RefSeq" id="WP_253762212.1">
    <property type="nucleotide sequence ID" value="NZ_JAMZDZ010000001.1"/>
</dbReference>
<dbReference type="SUPFAM" id="SSF103473">
    <property type="entry name" value="MFS general substrate transporter"/>
    <property type="match status" value="1"/>
</dbReference>
<evidence type="ECO:0000256" key="3">
    <source>
        <dbReference type="ARBA" id="ARBA00022475"/>
    </source>
</evidence>
<keyword evidence="5 7" id="KW-1133">Transmembrane helix</keyword>
<evidence type="ECO:0000256" key="5">
    <source>
        <dbReference type="ARBA" id="ARBA00022989"/>
    </source>
</evidence>
<comment type="subcellular location">
    <subcellularLocation>
        <location evidence="1">Cell membrane</location>
        <topology evidence="1">Multi-pass membrane protein</topology>
    </subcellularLocation>
</comment>
<evidence type="ECO:0000259" key="8">
    <source>
        <dbReference type="PROSITE" id="PS50850"/>
    </source>
</evidence>
<feature type="transmembrane region" description="Helical" evidence="7">
    <location>
        <begin position="350"/>
        <end position="372"/>
    </location>
</feature>
<keyword evidence="3" id="KW-1003">Cell membrane</keyword>
<keyword evidence="10" id="KW-1185">Reference proteome</keyword>
<evidence type="ECO:0000256" key="4">
    <source>
        <dbReference type="ARBA" id="ARBA00022692"/>
    </source>
</evidence>
<gene>
    <name evidence="9" type="ORF">ACFOZ4_40940</name>
</gene>
<keyword evidence="6 7" id="KW-0472">Membrane</keyword>
<feature type="transmembrane region" description="Helical" evidence="7">
    <location>
        <begin position="177"/>
        <end position="194"/>
    </location>
</feature>